<keyword evidence="6" id="KW-1133">Transmembrane helix</keyword>
<feature type="transmembrane region" description="Helical" evidence="6">
    <location>
        <begin position="120"/>
        <end position="138"/>
    </location>
</feature>
<evidence type="ECO:0000256" key="5">
    <source>
        <dbReference type="SAM" id="MobiDB-lite"/>
    </source>
</evidence>
<evidence type="ECO:0000256" key="6">
    <source>
        <dbReference type="SAM" id="Phobius"/>
    </source>
</evidence>
<dbReference type="Pfam" id="PF07690">
    <property type="entry name" value="MFS_1"/>
    <property type="match status" value="1"/>
</dbReference>
<dbReference type="PROSITE" id="PS00061">
    <property type="entry name" value="ADH_SHORT"/>
    <property type="match status" value="1"/>
</dbReference>
<dbReference type="InterPro" id="IPR050327">
    <property type="entry name" value="Proton-linked_MCT"/>
</dbReference>
<dbReference type="InterPro" id="IPR036259">
    <property type="entry name" value="MFS_trans_sf"/>
</dbReference>
<feature type="domain" description="Major facilitator superfamily (MFS) profile" evidence="7">
    <location>
        <begin position="49"/>
        <end position="447"/>
    </location>
</feature>
<evidence type="ECO:0000313" key="9">
    <source>
        <dbReference type="Proteomes" id="UP000827133"/>
    </source>
</evidence>
<comment type="caution">
    <text evidence="8">The sequence shown here is derived from an EMBL/GenBank/DDBJ whole genome shotgun (WGS) entry which is preliminary data.</text>
</comment>
<name>A0A9P8IPT7_9HYPO</name>
<dbReference type="InterPro" id="IPR020846">
    <property type="entry name" value="MFS_dom"/>
</dbReference>
<dbReference type="InterPro" id="IPR036291">
    <property type="entry name" value="NAD(P)-bd_dom_sf"/>
</dbReference>
<evidence type="ECO:0000256" key="1">
    <source>
        <dbReference type="ARBA" id="ARBA00004141"/>
    </source>
</evidence>
<evidence type="ECO:0000313" key="8">
    <source>
        <dbReference type="EMBL" id="KAG9500768.1"/>
    </source>
</evidence>
<dbReference type="InterPro" id="IPR002347">
    <property type="entry name" value="SDR_fam"/>
</dbReference>
<organism evidence="8 9">
    <name type="scientific">Fusarium musae</name>
    <dbReference type="NCBI Taxonomy" id="1042133"/>
    <lineage>
        <taxon>Eukaryota</taxon>
        <taxon>Fungi</taxon>
        <taxon>Dikarya</taxon>
        <taxon>Ascomycota</taxon>
        <taxon>Pezizomycotina</taxon>
        <taxon>Sordariomycetes</taxon>
        <taxon>Hypocreomycetidae</taxon>
        <taxon>Hypocreales</taxon>
        <taxon>Nectriaceae</taxon>
        <taxon>Fusarium</taxon>
    </lineage>
</organism>
<dbReference type="GeneID" id="68314304"/>
<feature type="transmembrane region" description="Helical" evidence="6">
    <location>
        <begin position="320"/>
        <end position="339"/>
    </location>
</feature>
<dbReference type="RefSeq" id="XP_044679768.1">
    <property type="nucleotide sequence ID" value="XM_044824111.1"/>
</dbReference>
<dbReference type="InterPro" id="IPR011701">
    <property type="entry name" value="MFS"/>
</dbReference>
<dbReference type="GO" id="GO:0022857">
    <property type="term" value="F:transmembrane transporter activity"/>
    <property type="evidence" value="ECO:0007669"/>
    <property type="project" value="InterPro"/>
</dbReference>
<feature type="transmembrane region" description="Helical" evidence="6">
    <location>
        <begin position="345"/>
        <end position="368"/>
    </location>
</feature>
<protein>
    <recommendedName>
        <fullName evidence="7">Major facilitator superfamily (MFS) profile domain-containing protein</fullName>
    </recommendedName>
</protein>
<dbReference type="InterPro" id="IPR020904">
    <property type="entry name" value="Sc_DH/Rdtase_CS"/>
</dbReference>
<dbReference type="KEGG" id="fmu:J7337_006448"/>
<feature type="region of interest" description="Disordered" evidence="5">
    <location>
        <begin position="1"/>
        <end position="40"/>
    </location>
</feature>
<feature type="transmembrane region" description="Helical" evidence="6">
    <location>
        <begin position="178"/>
        <end position="198"/>
    </location>
</feature>
<keyword evidence="6" id="KW-0812">Transmembrane</keyword>
<evidence type="ECO:0000256" key="3">
    <source>
        <dbReference type="ARBA" id="ARBA00022857"/>
    </source>
</evidence>
<dbReference type="PANTHER" id="PTHR11360">
    <property type="entry name" value="MONOCARBOXYLATE TRANSPORTER"/>
    <property type="match status" value="1"/>
</dbReference>
<evidence type="ECO:0000259" key="7">
    <source>
        <dbReference type="PROSITE" id="PS50850"/>
    </source>
</evidence>
<evidence type="ECO:0000256" key="4">
    <source>
        <dbReference type="ARBA" id="ARBA00023180"/>
    </source>
</evidence>
<dbReference type="GO" id="GO:0016020">
    <property type="term" value="C:membrane"/>
    <property type="evidence" value="ECO:0007669"/>
    <property type="project" value="UniProtKB-SubCell"/>
</dbReference>
<dbReference type="Gene3D" id="1.20.1250.20">
    <property type="entry name" value="MFS general substrate transporter like domains"/>
    <property type="match status" value="1"/>
</dbReference>
<keyword evidence="3" id="KW-0521">NADP</keyword>
<feature type="transmembrane region" description="Helical" evidence="6">
    <location>
        <begin position="380"/>
        <end position="399"/>
    </location>
</feature>
<keyword evidence="4" id="KW-0325">Glycoprotein</keyword>
<feature type="transmembrane region" description="Helical" evidence="6">
    <location>
        <begin position="210"/>
        <end position="233"/>
    </location>
</feature>
<gene>
    <name evidence="8" type="ORF">J7337_006448</name>
</gene>
<evidence type="ECO:0000256" key="2">
    <source>
        <dbReference type="ARBA" id="ARBA00006727"/>
    </source>
</evidence>
<keyword evidence="9" id="KW-1185">Reference proteome</keyword>
<dbReference type="Proteomes" id="UP000827133">
    <property type="component" value="Unassembled WGS sequence"/>
</dbReference>
<proteinExistence type="inferred from homology"/>
<dbReference type="PANTHER" id="PTHR11360:SF177">
    <property type="entry name" value="RIBOFLAVIN TRANSPORTER MCH5"/>
    <property type="match status" value="1"/>
</dbReference>
<dbReference type="AlphaFoldDB" id="A0A9P8IPT7"/>
<dbReference type="SUPFAM" id="SSF103473">
    <property type="entry name" value="MFS general substrate transporter"/>
    <property type="match status" value="1"/>
</dbReference>
<dbReference type="EMBL" id="JAHBCI010000005">
    <property type="protein sequence ID" value="KAG9500768.1"/>
    <property type="molecule type" value="Genomic_DNA"/>
</dbReference>
<dbReference type="SUPFAM" id="SSF51735">
    <property type="entry name" value="NAD(P)-binding Rossmann-fold domains"/>
    <property type="match status" value="1"/>
</dbReference>
<feature type="transmembrane region" description="Helical" evidence="6">
    <location>
        <begin position="51"/>
        <end position="71"/>
    </location>
</feature>
<keyword evidence="6" id="KW-0472">Membrane</keyword>
<feature type="transmembrane region" description="Helical" evidence="6">
    <location>
        <begin position="289"/>
        <end position="308"/>
    </location>
</feature>
<comment type="subcellular location">
    <subcellularLocation>
        <location evidence="1">Membrane</location>
        <topology evidence="1">Multi-pass membrane protein</topology>
    </subcellularLocation>
</comment>
<dbReference type="Pfam" id="PF00106">
    <property type="entry name" value="adh_short"/>
    <property type="match status" value="1"/>
</dbReference>
<comment type="similarity">
    <text evidence="2">Belongs to the major facilitator superfamily. Monocarboxylate porter (TC 2.A.1.13) family.</text>
</comment>
<feature type="transmembrane region" description="Helical" evidence="6">
    <location>
        <begin position="91"/>
        <end position="113"/>
    </location>
</feature>
<accession>A0A9P8IPT7</accession>
<feature type="transmembrane region" description="Helical" evidence="6">
    <location>
        <begin position="253"/>
        <end position="277"/>
    </location>
</feature>
<dbReference type="PROSITE" id="PS50850">
    <property type="entry name" value="MFS"/>
    <property type="match status" value="1"/>
</dbReference>
<sequence>MVASPEFVTPGPSDTVSKQSENELDQEAPPPATSPNDKTADRFPEGGLKGWLCVLGSFMGLLASLGLVNSLGSFQAYLETHQLQEYDSGKIGWIFSVYTCLTFFCGVLVGPIFDARGPRSLVLLGSILILATMVSLGFCVEYWHFMLSFGICGGLGTSLVFTPAIAAVSHFFFEKRGIATGIAAGGGAVGGIIVPLTLESLFGKIGFAWATRVVALVWLISLGLACVTITSHLPTKPFSKENILPDLRIFRNIPFLMTTLAVFFVEWGIFIPISYISSYALAHEVPSKLSYQLLAIMNAGSFFGRVLPGYFADRLGRFNVLIITVALCLLSNICLWLPASGSVPLLVIYSCTFGFFSGSGISLTPVCIGQLCATEHYGRYYATAYTVVSLGTLTGIPIADSGYGAAKFALIGLTKTLCVEGKEYNIFVNAVATAGFTDQIMANNEANQGQELMKQFVPSPAIVWLVHEDCKITGETIGAMGKIVTRIFVAETHGFQGAAGEEWTPKTVRDNWKKVDDGKEFGIWRNTNEMEAAVFPRLMGA</sequence>
<reference evidence="8" key="1">
    <citation type="journal article" date="2021" name="Mol. Plant Microbe Interact.">
        <title>Telomere to telomere genome assembly of Fusarium musae F31, causal agent of crown rot disease of banana.</title>
        <authorList>
            <person name="Degradi L."/>
            <person name="Tava V."/>
            <person name="Kunova A."/>
            <person name="Cortesi P."/>
            <person name="Saracchi M."/>
            <person name="Pasquali M."/>
        </authorList>
    </citation>
    <scope>NUCLEOTIDE SEQUENCE</scope>
    <source>
        <strain evidence="8">F31</strain>
    </source>
</reference>
<feature type="transmembrane region" description="Helical" evidence="6">
    <location>
        <begin position="144"/>
        <end position="166"/>
    </location>
</feature>